<sequence length="188" mass="20030">MAFQQAGDPAEPGPAPLFVEKGASWLWVLAGPAAAIAMLMIQVSSGNGYNPLVPVTFLVVVTGFLAIQVKAARIHTAVVLTEQTLQQGTETLRVADIVGVYPPPENSVRSGRKLEKWQTARALGELSGVPRGRTGIGLRLTEQRNVQAWARNHRGLRAALVALKQEYTGSGAPPHSLDEPNDDGGPRP</sequence>
<evidence type="ECO:0000256" key="1">
    <source>
        <dbReference type="SAM" id="MobiDB-lite"/>
    </source>
</evidence>
<feature type="transmembrane region" description="Helical" evidence="2">
    <location>
        <begin position="49"/>
        <end position="67"/>
    </location>
</feature>
<dbReference type="AlphaFoldDB" id="A0A1X2ELS2"/>
<dbReference type="OrthoDB" id="4773470at2"/>
<evidence type="ECO:0000256" key="2">
    <source>
        <dbReference type="SAM" id="Phobius"/>
    </source>
</evidence>
<accession>A0A1X2ELS2</accession>
<keyword evidence="4" id="KW-1185">Reference proteome</keyword>
<dbReference type="RefSeq" id="WP_085109363.1">
    <property type="nucleotide sequence ID" value="NZ_JACKSN010000030.1"/>
</dbReference>
<dbReference type="Proteomes" id="UP000193090">
    <property type="component" value="Unassembled WGS sequence"/>
</dbReference>
<evidence type="ECO:0000313" key="4">
    <source>
        <dbReference type="Proteomes" id="UP000193090"/>
    </source>
</evidence>
<gene>
    <name evidence="3" type="ORF">AWC30_06680</name>
</gene>
<organism evidence="3 4">
    <name type="scientific">Mycolicibacillus trivialis</name>
    <dbReference type="NCBI Taxonomy" id="1798"/>
    <lineage>
        <taxon>Bacteria</taxon>
        <taxon>Bacillati</taxon>
        <taxon>Actinomycetota</taxon>
        <taxon>Actinomycetes</taxon>
        <taxon>Mycobacteriales</taxon>
        <taxon>Mycobacteriaceae</taxon>
        <taxon>Mycolicibacillus</taxon>
    </lineage>
</organism>
<reference evidence="3 4" key="1">
    <citation type="submission" date="2016-01" db="EMBL/GenBank/DDBJ databases">
        <title>The new phylogeny of the genus Mycobacterium.</title>
        <authorList>
            <person name="Tarcisio F."/>
            <person name="Conor M."/>
            <person name="Antonella G."/>
            <person name="Elisabetta G."/>
            <person name="Giulia F.S."/>
            <person name="Sara T."/>
            <person name="Anna F."/>
            <person name="Clotilde B."/>
            <person name="Roberto B."/>
            <person name="Veronica D.S."/>
            <person name="Fabio R."/>
            <person name="Monica P."/>
            <person name="Olivier J."/>
            <person name="Enrico T."/>
            <person name="Nicola S."/>
        </authorList>
    </citation>
    <scope>NUCLEOTIDE SEQUENCE [LARGE SCALE GENOMIC DNA]</scope>
    <source>
        <strain evidence="3 4">DSM 44153</strain>
    </source>
</reference>
<dbReference type="EMBL" id="LQPZ01000016">
    <property type="protein sequence ID" value="ORX06095.1"/>
    <property type="molecule type" value="Genomic_DNA"/>
</dbReference>
<keyword evidence="2" id="KW-0812">Transmembrane</keyword>
<keyword evidence="2" id="KW-0472">Membrane</keyword>
<evidence type="ECO:0000313" key="3">
    <source>
        <dbReference type="EMBL" id="ORX06095.1"/>
    </source>
</evidence>
<feature type="transmembrane region" description="Helical" evidence="2">
    <location>
        <begin position="25"/>
        <end position="43"/>
    </location>
</feature>
<comment type="caution">
    <text evidence="3">The sequence shown here is derived from an EMBL/GenBank/DDBJ whole genome shotgun (WGS) entry which is preliminary data.</text>
</comment>
<dbReference type="STRING" id="1798.AWC30_06680"/>
<protein>
    <recommendedName>
        <fullName evidence="5">DUF3093 domain-containing protein</fullName>
    </recommendedName>
</protein>
<name>A0A1X2ELS2_9MYCO</name>
<feature type="region of interest" description="Disordered" evidence="1">
    <location>
        <begin position="167"/>
        <end position="188"/>
    </location>
</feature>
<keyword evidence="2" id="KW-1133">Transmembrane helix</keyword>
<proteinExistence type="predicted"/>
<evidence type="ECO:0008006" key="5">
    <source>
        <dbReference type="Google" id="ProtNLM"/>
    </source>
</evidence>